<reference evidence="2 3" key="1">
    <citation type="journal article" date="2018" name="Front. Microbiol.">
        <title>Genome Sequencing of Streptomyces atratus SCSIOZH16 and Activation Production of Nocardamine via Metabolic Engineering.</title>
        <authorList>
            <person name="Li Y."/>
            <person name="Zhang C."/>
            <person name="Liu C."/>
            <person name="Ju J."/>
            <person name="Ma J."/>
        </authorList>
    </citation>
    <scope>NUCLEOTIDE SEQUENCE [LARGE SCALE GENOMIC DNA]</scope>
    <source>
        <strain evidence="2 3">SCSIO_ZH16</strain>
    </source>
</reference>
<protein>
    <recommendedName>
        <fullName evidence="1">DUF2087 domain-containing protein</fullName>
    </recommendedName>
</protein>
<organism evidence="2 3">
    <name type="scientific">Streptomyces atratus</name>
    <dbReference type="NCBI Taxonomy" id="1893"/>
    <lineage>
        <taxon>Bacteria</taxon>
        <taxon>Bacillati</taxon>
        <taxon>Actinomycetota</taxon>
        <taxon>Actinomycetes</taxon>
        <taxon>Kitasatosporales</taxon>
        <taxon>Streptomycetaceae</taxon>
        <taxon>Streptomyces</taxon>
    </lineage>
</organism>
<gene>
    <name evidence="2" type="ORF">C5746_37385</name>
</gene>
<dbReference type="AlphaFoldDB" id="A0A2Z5JQK7"/>
<proteinExistence type="predicted"/>
<evidence type="ECO:0000313" key="2">
    <source>
        <dbReference type="EMBL" id="AXE81675.1"/>
    </source>
</evidence>
<dbReference type="EMBL" id="CP027306">
    <property type="protein sequence ID" value="AXE81675.1"/>
    <property type="molecule type" value="Genomic_DNA"/>
</dbReference>
<sequence length="91" mass="10348">MPDNDSSGSHQVAALFSHGRLAAIPRKTARREQLLVHLSETLFERDRTYTEREVNEALLTVHEDCSALRRYLVVAGLLVRPKDGSSYRRGR</sequence>
<accession>A0A2Z5JQK7</accession>
<evidence type="ECO:0000313" key="3">
    <source>
        <dbReference type="Proteomes" id="UP000252698"/>
    </source>
</evidence>
<dbReference type="Pfam" id="PF09860">
    <property type="entry name" value="DUF2087"/>
    <property type="match status" value="1"/>
</dbReference>
<name>A0A2Z5JQK7_STRAR</name>
<dbReference type="Proteomes" id="UP000252698">
    <property type="component" value="Chromosome"/>
</dbReference>
<evidence type="ECO:0000259" key="1">
    <source>
        <dbReference type="Pfam" id="PF09860"/>
    </source>
</evidence>
<dbReference type="GeneID" id="95523998"/>
<dbReference type="KEGG" id="sata:C5746_37385"/>
<feature type="domain" description="DUF2087" evidence="1">
    <location>
        <begin position="20"/>
        <end position="89"/>
    </location>
</feature>
<dbReference type="RefSeq" id="WP_114248080.1">
    <property type="nucleotide sequence ID" value="NZ_BMRN01000015.1"/>
</dbReference>
<dbReference type="InterPro" id="IPR018656">
    <property type="entry name" value="DUF2087"/>
</dbReference>